<accession>A0A4R6YWS0</accession>
<dbReference type="InterPro" id="IPR010281">
    <property type="entry name" value="DUF885"/>
</dbReference>
<dbReference type="Proteomes" id="UP000295293">
    <property type="component" value="Unassembled WGS sequence"/>
</dbReference>
<keyword evidence="1" id="KW-0812">Transmembrane</keyword>
<dbReference type="RefSeq" id="WP_133819050.1">
    <property type="nucleotide sequence ID" value="NZ_SNZH01000007.1"/>
</dbReference>
<gene>
    <name evidence="2" type="ORF">DFR29_107145</name>
</gene>
<keyword evidence="3" id="KW-1185">Reference proteome</keyword>
<dbReference type="PANTHER" id="PTHR33361">
    <property type="entry name" value="GLR0591 PROTEIN"/>
    <property type="match status" value="1"/>
</dbReference>
<evidence type="ECO:0000313" key="3">
    <source>
        <dbReference type="Proteomes" id="UP000295293"/>
    </source>
</evidence>
<reference evidence="2 3" key="1">
    <citation type="submission" date="2019-03" db="EMBL/GenBank/DDBJ databases">
        <title>Genomic Encyclopedia of Type Strains, Phase IV (KMG-IV): sequencing the most valuable type-strain genomes for metagenomic binning, comparative biology and taxonomic classification.</title>
        <authorList>
            <person name="Goeker M."/>
        </authorList>
    </citation>
    <scope>NUCLEOTIDE SEQUENCE [LARGE SCALE GENOMIC DNA]</scope>
    <source>
        <strain evidence="2 3">DSM 21667</strain>
    </source>
</reference>
<dbReference type="OrthoDB" id="9769898at2"/>
<organism evidence="2 3">
    <name type="scientific">Tahibacter aquaticus</name>
    <dbReference type="NCBI Taxonomy" id="520092"/>
    <lineage>
        <taxon>Bacteria</taxon>
        <taxon>Pseudomonadati</taxon>
        <taxon>Pseudomonadota</taxon>
        <taxon>Gammaproteobacteria</taxon>
        <taxon>Lysobacterales</taxon>
        <taxon>Rhodanobacteraceae</taxon>
        <taxon>Tahibacter</taxon>
    </lineage>
</organism>
<name>A0A4R6YWS0_9GAMM</name>
<dbReference type="EMBL" id="SNZH01000007">
    <property type="protein sequence ID" value="TDR43137.1"/>
    <property type="molecule type" value="Genomic_DNA"/>
</dbReference>
<dbReference type="AlphaFoldDB" id="A0A4R6YWS0"/>
<feature type="transmembrane region" description="Helical" evidence="1">
    <location>
        <begin position="7"/>
        <end position="29"/>
    </location>
</feature>
<comment type="caution">
    <text evidence="2">The sequence shown here is derived from an EMBL/GenBank/DDBJ whole genome shotgun (WGS) entry which is preliminary data.</text>
</comment>
<dbReference type="Pfam" id="PF05960">
    <property type="entry name" value="DUF885"/>
    <property type="match status" value="1"/>
</dbReference>
<proteinExistence type="predicted"/>
<keyword evidence="1" id="KW-0472">Membrane</keyword>
<dbReference type="PANTHER" id="PTHR33361:SF2">
    <property type="entry name" value="DUF885 DOMAIN-CONTAINING PROTEIN"/>
    <property type="match status" value="1"/>
</dbReference>
<sequence length="606" mass="68827">MKRLLKWLFSLFLVLVAVIGLLFANFWYFKPVSLNWFYGRVFAKFAVASPEMLSSMRIVPPWLDFYSDDLGDASPAEDERQFQLVKDSHDMLLTYHRSGLDDAGKLSYDVMEYFLRVQVEGDKFRGYGFPVNQMFGIQSSLPDFMAQQHPVASEGEAKDYVKRLNKFPLKFDQTLESLRLYEGKGIVPPRFTVDKVITQMQGFTGVPAKENILYVTFKDKLDKIPADSMNQSTRDGLLAEVEKAINDSVYPSYKKLIAHEEALRAKADGNYGAWHLPDGDAYYAWCVRNHTTTEMSADQIHQIGLAEVARVSGEMDAILRERGMTEGSIGDRVRTLTASPDQLFPNTPEGKKELLARFQAIIDDIDGKLGPAFDIRPKLGVKVEAVPEFSQATAPGAYYQPGAFDGSRPGVFYANLRNVAEMPKFTMRTLAYHEAIPGHHFQIAIQQELKGVPFFRRILPFTAYAEGWALYTERLAWELGFENDPLDNLGRLRDEMMRAVRLVVDTGIHSKKWTREQAVEYMLANTGMVETDVVAEIERYFVMPGQALGYKVGMLKILELREKAKKELGDKFDIRQFHNVILKQGSLPLVLLERVVDEWIAKSKSA</sequence>
<protein>
    <submittedName>
        <fullName evidence="2">Uncharacterized protein (DUF885 family)</fullName>
    </submittedName>
</protein>
<keyword evidence="1" id="KW-1133">Transmembrane helix</keyword>
<evidence type="ECO:0000313" key="2">
    <source>
        <dbReference type="EMBL" id="TDR43137.1"/>
    </source>
</evidence>
<evidence type="ECO:0000256" key="1">
    <source>
        <dbReference type="SAM" id="Phobius"/>
    </source>
</evidence>